<dbReference type="InterPro" id="IPR010982">
    <property type="entry name" value="Lambda_DNA-bd_dom_sf"/>
</dbReference>
<sequence>MKMSKTKEAAPVTTNGNFSRSVGHEAAMIAELRADPDYAEIYLQTALEDIYEEGGIPSFLTALRRVVEARGDIGEISRKSGLSRQQLYRTLSESGNPTLSTLTEITRAAGVKLIPSIHG</sequence>
<dbReference type="Pfam" id="PF21716">
    <property type="entry name" value="dnstrm_HI1420"/>
    <property type="match status" value="1"/>
</dbReference>
<dbReference type="STRING" id="351675.SAMN05421680_111113"/>
<dbReference type="PANTHER" id="PTHR40275:SF1">
    <property type="entry name" value="SSL7038 PROTEIN"/>
    <property type="match status" value="1"/>
</dbReference>
<dbReference type="Proteomes" id="UP000224607">
    <property type="component" value="Unassembled WGS sequence"/>
</dbReference>
<evidence type="ECO:0000313" key="1">
    <source>
        <dbReference type="EMBL" id="PHM39185.1"/>
    </source>
</evidence>
<dbReference type="OrthoDB" id="9798416at2"/>
<gene>
    <name evidence="2" type="ORF">SAMN05421680_111113</name>
    <name evidence="1" type="ORF">Xmau_03092</name>
</gene>
<reference evidence="3" key="2">
    <citation type="submission" date="2016-10" db="EMBL/GenBank/DDBJ databases">
        <authorList>
            <person name="Varghese N."/>
            <person name="Submissions S."/>
        </authorList>
    </citation>
    <scope>NUCLEOTIDE SEQUENCE [LARGE SCALE GENOMIC DNA]</scope>
    <source>
        <strain evidence="3">DSM 17908</strain>
    </source>
</reference>
<reference evidence="2" key="1">
    <citation type="submission" date="2016-10" db="EMBL/GenBank/DDBJ databases">
        <authorList>
            <person name="de Groot N.N."/>
        </authorList>
    </citation>
    <scope>NUCLEOTIDE SEQUENCE [LARGE SCALE GENOMIC DNA]</scope>
    <source>
        <strain evidence="2">DSM 17908</strain>
    </source>
</reference>
<evidence type="ECO:0000313" key="3">
    <source>
        <dbReference type="Proteomes" id="UP000198919"/>
    </source>
</evidence>
<keyword evidence="1" id="KW-0238">DNA-binding</keyword>
<organism evidence="2 3">
    <name type="scientific">Xenorhabdus mauleonii</name>
    <dbReference type="NCBI Taxonomy" id="351675"/>
    <lineage>
        <taxon>Bacteria</taxon>
        <taxon>Pseudomonadati</taxon>
        <taxon>Pseudomonadota</taxon>
        <taxon>Gammaproteobacteria</taxon>
        <taxon>Enterobacterales</taxon>
        <taxon>Morganellaceae</taxon>
        <taxon>Xenorhabdus</taxon>
    </lineage>
</organism>
<dbReference type="RefSeq" id="WP_092511357.1">
    <property type="nucleotide sequence ID" value="NZ_CAWNQB010000004.1"/>
</dbReference>
<protein>
    <submittedName>
        <fullName evidence="1">DNA-binding protein</fullName>
    </submittedName>
    <submittedName>
        <fullName evidence="2">Probable addiction module antidote protein</fullName>
    </submittedName>
</protein>
<dbReference type="EMBL" id="NITY01000012">
    <property type="protein sequence ID" value="PHM39185.1"/>
    <property type="molecule type" value="Genomic_DNA"/>
</dbReference>
<dbReference type="GO" id="GO:0003677">
    <property type="term" value="F:DNA binding"/>
    <property type="evidence" value="ECO:0007669"/>
    <property type="project" value="UniProtKB-KW"/>
</dbReference>
<accession>A0A1I3SH27</accession>
<dbReference type="AlphaFoldDB" id="A0A1I3SH27"/>
<proteinExistence type="predicted"/>
<dbReference type="InterPro" id="IPR014057">
    <property type="entry name" value="HI1420"/>
</dbReference>
<name>A0A1I3SH27_9GAMM</name>
<dbReference type="SUPFAM" id="SSF47413">
    <property type="entry name" value="lambda repressor-like DNA-binding domains"/>
    <property type="match status" value="1"/>
</dbReference>
<evidence type="ECO:0000313" key="4">
    <source>
        <dbReference type="Proteomes" id="UP000224607"/>
    </source>
</evidence>
<evidence type="ECO:0000313" key="2">
    <source>
        <dbReference type="EMBL" id="SFJ58015.1"/>
    </source>
</evidence>
<dbReference type="PANTHER" id="PTHR40275">
    <property type="entry name" value="SSL7038 PROTEIN"/>
    <property type="match status" value="1"/>
</dbReference>
<dbReference type="Proteomes" id="UP000198919">
    <property type="component" value="Unassembled WGS sequence"/>
</dbReference>
<dbReference type="EMBL" id="FORG01000011">
    <property type="protein sequence ID" value="SFJ58015.1"/>
    <property type="molecule type" value="Genomic_DNA"/>
</dbReference>
<reference evidence="1 4" key="3">
    <citation type="journal article" date="2017" name="Nat. Microbiol.">
        <title>Natural product diversity associated with the nematode symbionts Photorhabdus and Xenorhabdus.</title>
        <authorList>
            <person name="Tobias N.J."/>
            <person name="Wolff H."/>
            <person name="Djahanschiri B."/>
            <person name="Grundmann F."/>
            <person name="Kronenwerth M."/>
            <person name="Shi Y.M."/>
            <person name="Simonyi S."/>
            <person name="Grun P."/>
            <person name="Shapiro-Ilan D."/>
            <person name="Pidot S.J."/>
            <person name="Stinear T.P."/>
            <person name="Ebersberger I."/>
            <person name="Bode H.B."/>
        </authorList>
    </citation>
    <scope>NUCLEOTIDE SEQUENCE [LARGE SCALE GENOMIC DNA]</scope>
    <source>
        <strain evidence="1 4">DSM 17908</strain>
    </source>
</reference>
<keyword evidence="4" id="KW-1185">Reference proteome</keyword>